<feature type="transmembrane region" description="Helical" evidence="2">
    <location>
        <begin position="12"/>
        <end position="37"/>
    </location>
</feature>
<feature type="non-terminal residue" evidence="4">
    <location>
        <position position="76"/>
    </location>
</feature>
<evidence type="ECO:0000313" key="4">
    <source>
        <dbReference type="EMBL" id="GAG81495.1"/>
    </source>
</evidence>
<accession>X1AG40</accession>
<proteinExistence type="predicted"/>
<dbReference type="InterPro" id="IPR002869">
    <property type="entry name" value="Pyrv_flavodox_OxRed_cen"/>
</dbReference>
<sequence>MKNKLKNKMKEVNNILIVGLGGQGVLLASDVISIAAFKSGYDIKKSEVHGMSQRGGSVTTHIRFGSKIYSPLIKRG</sequence>
<keyword evidence="2" id="KW-0812">Transmembrane</keyword>
<dbReference type="SUPFAM" id="SSF53323">
    <property type="entry name" value="Pyruvate-ferredoxin oxidoreductase, PFOR, domain III"/>
    <property type="match status" value="1"/>
</dbReference>
<organism evidence="4">
    <name type="scientific">marine sediment metagenome</name>
    <dbReference type="NCBI Taxonomy" id="412755"/>
    <lineage>
        <taxon>unclassified sequences</taxon>
        <taxon>metagenomes</taxon>
        <taxon>ecological metagenomes</taxon>
    </lineage>
</organism>
<dbReference type="EMBL" id="BART01017748">
    <property type="protein sequence ID" value="GAG81495.1"/>
    <property type="molecule type" value="Genomic_DNA"/>
</dbReference>
<dbReference type="PANTHER" id="PTHR43854:SF1">
    <property type="entry name" value="INDOLEPYRUVATE OXIDOREDUCTASE SUBUNIT IORB"/>
    <property type="match status" value="1"/>
</dbReference>
<evidence type="ECO:0000259" key="3">
    <source>
        <dbReference type="Pfam" id="PF01558"/>
    </source>
</evidence>
<gene>
    <name evidence="4" type="ORF">S01H4_33679</name>
</gene>
<name>X1AG40_9ZZZZ</name>
<dbReference type="InterPro" id="IPR019752">
    <property type="entry name" value="Pyrv/ketoisovalerate_OxRed_cat"/>
</dbReference>
<dbReference type="Pfam" id="PF01558">
    <property type="entry name" value="POR"/>
    <property type="match status" value="1"/>
</dbReference>
<evidence type="ECO:0000256" key="1">
    <source>
        <dbReference type="ARBA" id="ARBA00023002"/>
    </source>
</evidence>
<comment type="caution">
    <text evidence="4">The sequence shown here is derived from an EMBL/GenBank/DDBJ whole genome shotgun (WGS) entry which is preliminary data.</text>
</comment>
<evidence type="ECO:0000256" key="2">
    <source>
        <dbReference type="SAM" id="Phobius"/>
    </source>
</evidence>
<dbReference type="Gene3D" id="3.40.920.10">
    <property type="entry name" value="Pyruvate-ferredoxin oxidoreductase, PFOR, domain III"/>
    <property type="match status" value="1"/>
</dbReference>
<protein>
    <recommendedName>
        <fullName evidence="3">Pyruvate/ketoisovalerate oxidoreductase catalytic domain-containing protein</fullName>
    </recommendedName>
</protein>
<reference evidence="4" key="1">
    <citation type="journal article" date="2014" name="Front. Microbiol.">
        <title>High frequency of phylogenetically diverse reductive dehalogenase-homologous genes in deep subseafloor sedimentary metagenomes.</title>
        <authorList>
            <person name="Kawai M."/>
            <person name="Futagami T."/>
            <person name="Toyoda A."/>
            <person name="Takaki Y."/>
            <person name="Nishi S."/>
            <person name="Hori S."/>
            <person name="Arai W."/>
            <person name="Tsubouchi T."/>
            <person name="Morono Y."/>
            <person name="Uchiyama I."/>
            <person name="Ito T."/>
            <person name="Fujiyama A."/>
            <person name="Inagaki F."/>
            <person name="Takami H."/>
        </authorList>
    </citation>
    <scope>NUCLEOTIDE SEQUENCE</scope>
    <source>
        <strain evidence="4">Expedition CK06-06</strain>
    </source>
</reference>
<keyword evidence="1" id="KW-0560">Oxidoreductase</keyword>
<feature type="domain" description="Pyruvate/ketoisovalerate oxidoreductase catalytic" evidence="3">
    <location>
        <begin position="21"/>
        <end position="73"/>
    </location>
</feature>
<keyword evidence="2" id="KW-1133">Transmembrane helix</keyword>
<keyword evidence="2" id="KW-0472">Membrane</keyword>
<dbReference type="InterPro" id="IPR052198">
    <property type="entry name" value="IorB_Oxidoreductase"/>
</dbReference>
<dbReference type="PANTHER" id="PTHR43854">
    <property type="entry name" value="INDOLEPYRUVATE OXIDOREDUCTASE SUBUNIT IORB"/>
    <property type="match status" value="1"/>
</dbReference>
<dbReference type="GO" id="GO:0016903">
    <property type="term" value="F:oxidoreductase activity, acting on the aldehyde or oxo group of donors"/>
    <property type="evidence" value="ECO:0007669"/>
    <property type="project" value="InterPro"/>
</dbReference>
<dbReference type="AlphaFoldDB" id="X1AG40"/>